<evidence type="ECO:0000256" key="8">
    <source>
        <dbReference type="ARBA" id="ARBA00023235"/>
    </source>
</evidence>
<keyword evidence="4 11" id="KW-0378">Hydrolase</keyword>
<keyword evidence="3 11" id="KW-0547">Nucleotide-binding</keyword>
<feature type="domain" description="UvrD-like helicase ATP-binding" evidence="13">
    <location>
        <begin position="2"/>
        <end position="280"/>
    </location>
</feature>
<evidence type="ECO:0000256" key="10">
    <source>
        <dbReference type="ARBA" id="ARBA00048988"/>
    </source>
</evidence>
<dbReference type="InterPro" id="IPR005752">
    <property type="entry name" value="Helicase_Rep"/>
</dbReference>
<dbReference type="Gene3D" id="3.40.50.300">
    <property type="entry name" value="P-loop containing nucleotide triphosphate hydrolases"/>
    <property type="match status" value="2"/>
</dbReference>
<keyword evidence="6 11" id="KW-0067">ATP-binding</keyword>
<dbReference type="GO" id="GO:0016787">
    <property type="term" value="F:hydrolase activity"/>
    <property type="evidence" value="ECO:0007669"/>
    <property type="project" value="UniProtKB-KW"/>
</dbReference>
<feature type="domain" description="UvrD-like helicase C-terminal" evidence="14">
    <location>
        <begin position="281"/>
        <end position="565"/>
    </location>
</feature>
<evidence type="ECO:0000256" key="6">
    <source>
        <dbReference type="ARBA" id="ARBA00022840"/>
    </source>
</evidence>
<comment type="subunit">
    <text evidence="11">Homodimer.</text>
</comment>
<protein>
    <recommendedName>
        <fullName evidence="11">ATP-dependent DNA helicase Rep</fullName>
        <ecNumber evidence="11">5.6.2.4</ecNumber>
    </recommendedName>
    <alternativeName>
        <fullName evidence="11">DNA 3'-5' helicase Rep</fullName>
    </alternativeName>
</protein>
<dbReference type="Gene3D" id="1.10.10.160">
    <property type="match status" value="1"/>
</dbReference>
<evidence type="ECO:0000313" key="16">
    <source>
        <dbReference type="Proteomes" id="UP001432180"/>
    </source>
</evidence>
<dbReference type="RefSeq" id="WP_328984536.1">
    <property type="nucleotide sequence ID" value="NZ_CP121472.1"/>
</dbReference>
<dbReference type="Proteomes" id="UP001432180">
    <property type="component" value="Chromosome"/>
</dbReference>
<dbReference type="EC" id="5.6.2.4" evidence="11"/>
<dbReference type="Pfam" id="PF00580">
    <property type="entry name" value="UvrD-helicase"/>
    <property type="match status" value="1"/>
</dbReference>
<evidence type="ECO:0000256" key="2">
    <source>
        <dbReference type="ARBA" id="ARBA00022705"/>
    </source>
</evidence>
<evidence type="ECO:0000259" key="14">
    <source>
        <dbReference type="PROSITE" id="PS51217"/>
    </source>
</evidence>
<dbReference type="HAMAP" id="MF_01920">
    <property type="entry name" value="Helicase_Rep"/>
    <property type="match status" value="1"/>
</dbReference>
<evidence type="ECO:0000256" key="3">
    <source>
        <dbReference type="ARBA" id="ARBA00022741"/>
    </source>
</evidence>
<comment type="catalytic activity">
    <reaction evidence="9 11">
        <text>Couples ATP hydrolysis with the unwinding of duplex DNA by translocating in the 3'-5' direction.</text>
        <dbReference type="EC" id="5.6.2.4"/>
    </reaction>
</comment>
<evidence type="ECO:0000256" key="1">
    <source>
        <dbReference type="ARBA" id="ARBA00009922"/>
    </source>
</evidence>
<evidence type="ECO:0000256" key="9">
    <source>
        <dbReference type="ARBA" id="ARBA00034617"/>
    </source>
</evidence>
<dbReference type="GO" id="GO:0003678">
    <property type="term" value="F:DNA helicase activity"/>
    <property type="evidence" value="ECO:0007669"/>
    <property type="project" value="UniProtKB-EC"/>
</dbReference>
<dbReference type="PANTHER" id="PTHR11070">
    <property type="entry name" value="UVRD / RECB / PCRA DNA HELICASE FAMILY MEMBER"/>
    <property type="match status" value="1"/>
</dbReference>
<dbReference type="InterPro" id="IPR013986">
    <property type="entry name" value="DExx_box_DNA_helicase_dom_sf"/>
</dbReference>
<dbReference type="SUPFAM" id="SSF52540">
    <property type="entry name" value="P-loop containing nucleoside triphosphate hydrolases"/>
    <property type="match status" value="1"/>
</dbReference>
<dbReference type="InterPro" id="IPR014017">
    <property type="entry name" value="DNA_helicase_UvrD-like_C"/>
</dbReference>
<dbReference type="InterPro" id="IPR014016">
    <property type="entry name" value="UvrD-like_ATP-bd"/>
</dbReference>
<evidence type="ECO:0000256" key="11">
    <source>
        <dbReference type="HAMAP-Rule" id="MF_01920"/>
    </source>
</evidence>
<comment type="function">
    <text evidence="11">Rep helicase is a single-stranded DNA-dependent ATPase involved in DNA replication; it can initiate unwinding at a nick in the DNA. It binds to the single-stranded DNA and acts in a progressive fashion along the DNA in the 3' to 5' direction.</text>
</comment>
<dbReference type="InterPro" id="IPR000212">
    <property type="entry name" value="DNA_helicase_UvrD/REP"/>
</dbReference>
<dbReference type="Gene3D" id="1.10.486.10">
    <property type="entry name" value="PCRA, domain 4"/>
    <property type="match status" value="1"/>
</dbReference>
<dbReference type="CDD" id="cd18807">
    <property type="entry name" value="SF1_C_UvrD"/>
    <property type="match status" value="1"/>
</dbReference>
<dbReference type="CDD" id="cd17932">
    <property type="entry name" value="DEXQc_UvrD"/>
    <property type="match status" value="1"/>
</dbReference>
<sequence>MHNLNPAQAEAVSHTSGPLLVIAGAGSGKTRVITRKVAFLIKKRGLPARAILALTFTNKAAREMKSRVGELVRGRAARGLRVSTFHTFGLNLLRRELKHAGLRPGFSLFDPQDGEALLKDRLAEASLTEIAPAAALARISHWKNDLIPPEAAANAAEDDFDAALAALYRDYERSLRAYNAVDFDDLILRPVALLREQAAVREAWQARIGHLLVDEYQDTNSAQYELIRLLVGELGAFTMVGDDDQSIYAWRGARPQNLARLQEDYPTLKVIMLEQNYRSSGRILKLANALIAHNPHLFDKRLWSALGPGEPVRLLSCRDEAHEAERVVAEILHGHFAEQHAFGDYAILYRGNHQARVFEQALRTHRIPYFLSGGQSFFARSEVKDVMAYLRLLTNPDDDAAFLRVVNRPGRGIGSTTLEALGGFAGAQHLSLLRACAAAGLGGPVKDPQRAELRAFSHWLEELRGRSRTEPIASARALLKDCDYHGWLYQQSSSRAQGEKRMQNVDDLVAWLDALHKGERSEGNLRDAGLDDLTARLSLLDVLERQEEDAGGDRVHLMTLHAAKGLEFERVFLVGMEEDLLPHRASIEADDQGLSGIEEERRLCYVGITRARRALCLTLARQRRRYGETIICEPSRFLAELPEGELRRDNDPNAAADSRQRGRAHLDALKSMLGGN</sequence>
<comment type="catalytic activity">
    <reaction evidence="10 11">
        <text>ATP + H2O = ADP + phosphate + H(+)</text>
        <dbReference type="Rhea" id="RHEA:13065"/>
        <dbReference type="ChEBI" id="CHEBI:15377"/>
        <dbReference type="ChEBI" id="CHEBI:15378"/>
        <dbReference type="ChEBI" id="CHEBI:30616"/>
        <dbReference type="ChEBI" id="CHEBI:43474"/>
        <dbReference type="ChEBI" id="CHEBI:456216"/>
        <dbReference type="EC" id="5.6.2.4"/>
    </reaction>
</comment>
<evidence type="ECO:0000259" key="13">
    <source>
        <dbReference type="PROSITE" id="PS51198"/>
    </source>
</evidence>
<reference evidence="15 16" key="1">
    <citation type="journal article" date="2023" name="Microorganisms">
        <title>Thiorhodovibrio frisius and Trv. litoralis spp. nov., Two Novel Members from a Clade of Fastidious Purple Sulfur Bacteria That Exhibit Unique Red-Shifted Light-Harvesting Capabilities.</title>
        <authorList>
            <person name="Methner A."/>
            <person name="Kuzyk S.B."/>
            <person name="Petersen J."/>
            <person name="Bauer S."/>
            <person name="Brinkmann H."/>
            <person name="Sichau K."/>
            <person name="Wanner G."/>
            <person name="Wolf J."/>
            <person name="Neumann-Schaal M."/>
            <person name="Henke P."/>
            <person name="Tank M."/>
            <person name="Sproer C."/>
            <person name="Bunk B."/>
            <person name="Overmann J."/>
        </authorList>
    </citation>
    <scope>NUCLEOTIDE SEQUENCE [LARGE SCALE GENOMIC DNA]</scope>
    <source>
        <strain evidence="15 16">DSM 6702</strain>
    </source>
</reference>
<dbReference type="PROSITE" id="PS51198">
    <property type="entry name" value="UVRD_HELICASE_ATP_BIND"/>
    <property type="match status" value="1"/>
</dbReference>
<dbReference type="PROSITE" id="PS51217">
    <property type="entry name" value="UVRD_HELICASE_CTER"/>
    <property type="match status" value="1"/>
</dbReference>
<feature type="binding site" evidence="12">
    <location>
        <begin position="23"/>
        <end position="30"/>
    </location>
    <ligand>
        <name>ATP</name>
        <dbReference type="ChEBI" id="CHEBI:30616"/>
    </ligand>
</feature>
<keyword evidence="7 11" id="KW-0238">DNA-binding</keyword>
<organism evidence="15 16">
    <name type="scientific">Thiorhodovibrio winogradskyi</name>
    <dbReference type="NCBI Taxonomy" id="77007"/>
    <lineage>
        <taxon>Bacteria</taxon>
        <taxon>Pseudomonadati</taxon>
        <taxon>Pseudomonadota</taxon>
        <taxon>Gammaproteobacteria</taxon>
        <taxon>Chromatiales</taxon>
        <taxon>Chromatiaceae</taxon>
        <taxon>Thiorhodovibrio</taxon>
    </lineage>
</organism>
<dbReference type="EMBL" id="CP121472">
    <property type="protein sequence ID" value="WPL18794.1"/>
    <property type="molecule type" value="Genomic_DNA"/>
</dbReference>
<evidence type="ECO:0000256" key="12">
    <source>
        <dbReference type="PROSITE-ProRule" id="PRU00560"/>
    </source>
</evidence>
<proteinExistence type="inferred from homology"/>
<keyword evidence="2 11" id="KW-0235">DNA replication</keyword>
<name>A0ABZ0SEP4_9GAMM</name>
<dbReference type="Pfam" id="PF13361">
    <property type="entry name" value="UvrD_C"/>
    <property type="match status" value="2"/>
</dbReference>
<evidence type="ECO:0000256" key="5">
    <source>
        <dbReference type="ARBA" id="ARBA00022806"/>
    </source>
</evidence>
<dbReference type="PANTHER" id="PTHR11070:SF64">
    <property type="entry name" value="ATP-DEPENDENT DNA HELICASE REP"/>
    <property type="match status" value="1"/>
</dbReference>
<feature type="binding site" evidence="11">
    <location>
        <position position="278"/>
    </location>
    <ligand>
        <name>ATP</name>
        <dbReference type="ChEBI" id="CHEBI:30616"/>
    </ligand>
</feature>
<keyword evidence="8 11" id="KW-0413">Isomerase</keyword>
<comment type="similarity">
    <text evidence="1 11">Belongs to the helicase family. UvrD subfamily.</text>
</comment>
<evidence type="ECO:0000256" key="4">
    <source>
        <dbReference type="ARBA" id="ARBA00022801"/>
    </source>
</evidence>
<evidence type="ECO:0000313" key="15">
    <source>
        <dbReference type="EMBL" id="WPL18794.1"/>
    </source>
</evidence>
<evidence type="ECO:0000256" key="7">
    <source>
        <dbReference type="ARBA" id="ARBA00023125"/>
    </source>
</evidence>
<accession>A0ABZ0SEP4</accession>
<dbReference type="InterPro" id="IPR027417">
    <property type="entry name" value="P-loop_NTPase"/>
</dbReference>
<gene>
    <name evidence="11 15" type="primary">rep</name>
    <name evidence="15" type="ORF">Thiowin_03885</name>
</gene>
<keyword evidence="5 11" id="KW-0347">Helicase</keyword>
<keyword evidence="16" id="KW-1185">Reference proteome</keyword>